<organism evidence="1">
    <name type="scientific">human gut metagenome</name>
    <dbReference type="NCBI Taxonomy" id="408170"/>
    <lineage>
        <taxon>unclassified sequences</taxon>
        <taxon>metagenomes</taxon>
        <taxon>organismal metagenomes</taxon>
    </lineage>
</organism>
<proteinExistence type="predicted"/>
<reference evidence="1" key="1">
    <citation type="journal article" date="2013" name="Environ. Microbiol.">
        <title>Microbiota from the distal guts of lean and obese adolescents exhibit partial functional redundancy besides clear differences in community structure.</title>
        <authorList>
            <person name="Ferrer M."/>
            <person name="Ruiz A."/>
            <person name="Lanza F."/>
            <person name="Haange S.B."/>
            <person name="Oberbach A."/>
            <person name="Till H."/>
            <person name="Bargiela R."/>
            <person name="Campoy C."/>
            <person name="Segura M.T."/>
            <person name="Richter M."/>
            <person name="von Bergen M."/>
            <person name="Seifert J."/>
            <person name="Suarez A."/>
        </authorList>
    </citation>
    <scope>NUCLEOTIDE SEQUENCE</scope>
</reference>
<sequence length="180" mass="19354">MVAGGGTILFGASDMLEGGQNIYYGANGDLSSTAFNPLRDTVFMGNQEIYDNTKNVFAFTAGAMCPISKAYGELGKLSFRTVGTIVGQEIISDQAGNLANMAVTEIGEQWNWNPYFTQTLAMGTGIFASNKTSNTLVGLDQKFNISGNYSKSFSAGMSPEDAARYEKYWTVSKSTCTKSE</sequence>
<name>K1T778_9ZZZZ</name>
<feature type="non-terminal residue" evidence="1">
    <location>
        <position position="180"/>
    </location>
</feature>
<dbReference type="EMBL" id="AJWY01006943">
    <property type="protein sequence ID" value="EKC65438.1"/>
    <property type="molecule type" value="Genomic_DNA"/>
</dbReference>
<evidence type="ECO:0000313" key="1">
    <source>
        <dbReference type="EMBL" id="EKC65438.1"/>
    </source>
</evidence>
<dbReference type="AlphaFoldDB" id="K1T778"/>
<accession>K1T778</accession>
<comment type="caution">
    <text evidence="1">The sequence shown here is derived from an EMBL/GenBank/DDBJ whole genome shotgun (WGS) entry which is preliminary data.</text>
</comment>
<protein>
    <submittedName>
        <fullName evidence="1">Uncharacterized protein</fullName>
    </submittedName>
</protein>
<gene>
    <name evidence="1" type="ORF">LEA_10321</name>
</gene>